<reference evidence="7 8" key="1">
    <citation type="submission" date="2018-03" db="EMBL/GenBank/DDBJ databases">
        <title>Genomic Encyclopedia of Archaeal and Bacterial Type Strains, Phase II (KMG-II): from individual species to whole genera.</title>
        <authorList>
            <person name="Goeker M."/>
        </authorList>
    </citation>
    <scope>NUCLEOTIDE SEQUENCE [LARGE SCALE GENOMIC DNA]</scope>
    <source>
        <strain evidence="7 8">DSM 17586</strain>
    </source>
</reference>
<dbReference type="AlphaFoldDB" id="A0A2P8EQG0"/>
<dbReference type="PANTHER" id="PTHR43673">
    <property type="entry name" value="NAD(P)H NITROREDUCTASE YDGI-RELATED"/>
    <property type="match status" value="1"/>
</dbReference>
<dbReference type="EMBL" id="PYGI01000023">
    <property type="protein sequence ID" value="PSL11706.1"/>
    <property type="molecule type" value="Genomic_DNA"/>
</dbReference>
<dbReference type="InterPro" id="IPR029479">
    <property type="entry name" value="Nitroreductase"/>
</dbReference>
<gene>
    <name evidence="7" type="ORF">CLV44_12324</name>
</gene>
<dbReference type="GO" id="GO:0016491">
    <property type="term" value="F:oxidoreductase activity"/>
    <property type="evidence" value="ECO:0007669"/>
    <property type="project" value="UniProtKB-KW"/>
</dbReference>
<comment type="similarity">
    <text evidence="2">Belongs to the nitroreductase family.</text>
</comment>
<dbReference type="InterPro" id="IPR000415">
    <property type="entry name" value="Nitroreductase-like"/>
</dbReference>
<keyword evidence="4" id="KW-0288">FMN</keyword>
<evidence type="ECO:0000256" key="2">
    <source>
        <dbReference type="ARBA" id="ARBA00007118"/>
    </source>
</evidence>
<proteinExistence type="inferred from homology"/>
<dbReference type="Proteomes" id="UP000242133">
    <property type="component" value="Unassembled WGS sequence"/>
</dbReference>
<comment type="caution">
    <text evidence="7">The sequence shown here is derived from an EMBL/GenBank/DDBJ whole genome shotgun (WGS) entry which is preliminary data.</text>
</comment>
<keyword evidence="5" id="KW-0560">Oxidoreductase</keyword>
<evidence type="ECO:0000256" key="1">
    <source>
        <dbReference type="ARBA" id="ARBA00001917"/>
    </source>
</evidence>
<keyword evidence="8" id="KW-1185">Reference proteome</keyword>
<comment type="cofactor">
    <cofactor evidence="1">
        <name>FMN</name>
        <dbReference type="ChEBI" id="CHEBI:58210"/>
    </cofactor>
</comment>
<dbReference type="OrthoDB" id="9809288at2"/>
<evidence type="ECO:0000256" key="3">
    <source>
        <dbReference type="ARBA" id="ARBA00022630"/>
    </source>
</evidence>
<keyword evidence="3" id="KW-0285">Flavoprotein</keyword>
<organism evidence="7 8">
    <name type="scientific">Marinobacterium halophilum</name>
    <dbReference type="NCBI Taxonomy" id="267374"/>
    <lineage>
        <taxon>Bacteria</taxon>
        <taxon>Pseudomonadati</taxon>
        <taxon>Pseudomonadota</taxon>
        <taxon>Gammaproteobacteria</taxon>
        <taxon>Oceanospirillales</taxon>
        <taxon>Oceanospirillaceae</taxon>
        <taxon>Marinobacterium</taxon>
    </lineage>
</organism>
<protein>
    <submittedName>
        <fullName evidence="7">Nitroreductase</fullName>
    </submittedName>
</protein>
<dbReference type="PANTHER" id="PTHR43673:SF2">
    <property type="entry name" value="NITROREDUCTASE"/>
    <property type="match status" value="1"/>
</dbReference>
<feature type="domain" description="Nitroreductase" evidence="6">
    <location>
        <begin position="8"/>
        <end position="183"/>
    </location>
</feature>
<evidence type="ECO:0000259" key="6">
    <source>
        <dbReference type="Pfam" id="PF00881"/>
    </source>
</evidence>
<dbReference type="Gene3D" id="3.40.109.10">
    <property type="entry name" value="NADH Oxidase"/>
    <property type="match status" value="1"/>
</dbReference>
<evidence type="ECO:0000256" key="5">
    <source>
        <dbReference type="ARBA" id="ARBA00023002"/>
    </source>
</evidence>
<dbReference type="SUPFAM" id="SSF55469">
    <property type="entry name" value="FMN-dependent nitroreductase-like"/>
    <property type="match status" value="1"/>
</dbReference>
<evidence type="ECO:0000256" key="4">
    <source>
        <dbReference type="ARBA" id="ARBA00022643"/>
    </source>
</evidence>
<sequence length="209" mass="22859">MTLLDALNQRYAVKRFSDSILEPERIDALLEATRLSPSAFGVQPYRLILIQNPAVRAELLPHSMGQDKVLHSSHLLVFAACTFVDAPMVDQLVSHMAARRGGDLEDYAGLSQHVKSFLSDMNAEEKSVWAEQQLFIALGTCLTSAALLDIDCCPMTGIDRAGYDCVLGLSQEGLRTVAICALGQHHPDDVAASQVKVRLPAEEMILRLS</sequence>
<accession>A0A2P8EQG0</accession>
<evidence type="ECO:0000313" key="8">
    <source>
        <dbReference type="Proteomes" id="UP000242133"/>
    </source>
</evidence>
<dbReference type="Pfam" id="PF00881">
    <property type="entry name" value="Nitroreductase"/>
    <property type="match status" value="1"/>
</dbReference>
<evidence type="ECO:0000313" key="7">
    <source>
        <dbReference type="EMBL" id="PSL11706.1"/>
    </source>
</evidence>
<dbReference type="RefSeq" id="WP_106592922.1">
    <property type="nucleotide sequence ID" value="NZ_PYGI01000023.1"/>
</dbReference>
<name>A0A2P8EQG0_9GAMM</name>